<dbReference type="EMBL" id="CAADFK010000209">
    <property type="protein sequence ID" value="VFK20379.1"/>
    <property type="molecule type" value="Genomic_DNA"/>
</dbReference>
<protein>
    <submittedName>
        <fullName evidence="1">Uncharacterized protein</fullName>
    </submittedName>
</protein>
<reference evidence="1" key="1">
    <citation type="submission" date="2019-02" db="EMBL/GenBank/DDBJ databases">
        <authorList>
            <person name="Gruber-Vodicka R. H."/>
            <person name="Seah K. B. B."/>
        </authorList>
    </citation>
    <scope>NUCLEOTIDE SEQUENCE</scope>
    <source>
        <strain evidence="1">BECK_S313</strain>
    </source>
</reference>
<evidence type="ECO:0000313" key="1">
    <source>
        <dbReference type="EMBL" id="VFK20379.1"/>
    </source>
</evidence>
<gene>
    <name evidence="1" type="ORF">BECKLPF1236B_GA0070989_12091</name>
</gene>
<sequence length="82" mass="9251">MKLQPKIINMAANMGARDWHDNTNFLKQGVSHPLFALIAGLPYGKESFLVHVYRYTWQEENSKSLHEALLRIGGSLGNRPAT</sequence>
<proteinExistence type="predicted"/>
<name>A0A450WTP4_9GAMM</name>
<organism evidence="1">
    <name type="scientific">Candidatus Kentrum sp. LPFa</name>
    <dbReference type="NCBI Taxonomy" id="2126335"/>
    <lineage>
        <taxon>Bacteria</taxon>
        <taxon>Pseudomonadati</taxon>
        <taxon>Pseudomonadota</taxon>
        <taxon>Gammaproteobacteria</taxon>
        <taxon>Candidatus Kentrum</taxon>
    </lineage>
</organism>
<accession>A0A450WTP4</accession>
<dbReference type="AlphaFoldDB" id="A0A450WTP4"/>